<proteinExistence type="predicted"/>
<keyword evidence="2" id="KW-1185">Reference proteome</keyword>
<protein>
    <submittedName>
        <fullName evidence="1">Uncharacterized protein</fullName>
    </submittedName>
</protein>
<name>A0A194PEW9_PAPXU</name>
<organism evidence="1 2">
    <name type="scientific">Papilio xuthus</name>
    <name type="common">Asian swallowtail butterfly</name>
    <dbReference type="NCBI Taxonomy" id="66420"/>
    <lineage>
        <taxon>Eukaryota</taxon>
        <taxon>Metazoa</taxon>
        <taxon>Ecdysozoa</taxon>
        <taxon>Arthropoda</taxon>
        <taxon>Hexapoda</taxon>
        <taxon>Insecta</taxon>
        <taxon>Pterygota</taxon>
        <taxon>Neoptera</taxon>
        <taxon>Endopterygota</taxon>
        <taxon>Lepidoptera</taxon>
        <taxon>Glossata</taxon>
        <taxon>Ditrysia</taxon>
        <taxon>Papilionoidea</taxon>
        <taxon>Papilionidae</taxon>
        <taxon>Papilioninae</taxon>
        <taxon>Papilio</taxon>
    </lineage>
</organism>
<dbReference type="Proteomes" id="UP000053268">
    <property type="component" value="Unassembled WGS sequence"/>
</dbReference>
<evidence type="ECO:0000313" key="1">
    <source>
        <dbReference type="EMBL" id="KPI91244.1"/>
    </source>
</evidence>
<accession>A0A194PEW9</accession>
<evidence type="ECO:0000313" key="2">
    <source>
        <dbReference type="Proteomes" id="UP000053268"/>
    </source>
</evidence>
<dbReference type="AlphaFoldDB" id="A0A194PEW9"/>
<gene>
    <name evidence="1" type="ORF">RR46_14748</name>
</gene>
<dbReference type="EMBL" id="KQ459606">
    <property type="protein sequence ID" value="KPI91244.1"/>
    <property type="molecule type" value="Genomic_DNA"/>
</dbReference>
<sequence length="40" mass="4647">MSGSKFLLRRNRKHFNHTPSANQLPLSILKSRPVFIQDVL</sequence>
<reference evidence="1 2" key="1">
    <citation type="journal article" date="2015" name="Nat. Commun.">
        <title>Outbred genome sequencing and CRISPR/Cas9 gene editing in butterflies.</title>
        <authorList>
            <person name="Li X."/>
            <person name="Fan D."/>
            <person name="Zhang W."/>
            <person name="Liu G."/>
            <person name="Zhang L."/>
            <person name="Zhao L."/>
            <person name="Fang X."/>
            <person name="Chen L."/>
            <person name="Dong Y."/>
            <person name="Chen Y."/>
            <person name="Ding Y."/>
            <person name="Zhao R."/>
            <person name="Feng M."/>
            <person name="Zhu Y."/>
            <person name="Feng Y."/>
            <person name="Jiang X."/>
            <person name="Zhu D."/>
            <person name="Xiang H."/>
            <person name="Feng X."/>
            <person name="Li S."/>
            <person name="Wang J."/>
            <person name="Zhang G."/>
            <person name="Kronforst M.R."/>
            <person name="Wang W."/>
        </authorList>
    </citation>
    <scope>NUCLEOTIDE SEQUENCE [LARGE SCALE GENOMIC DNA]</scope>
    <source>
        <strain evidence="1">Ya'a_city_454_Px</strain>
        <tissue evidence="1">Whole body</tissue>
    </source>
</reference>